<dbReference type="Pfam" id="PF14501">
    <property type="entry name" value="HATPase_c_5"/>
    <property type="match status" value="1"/>
</dbReference>
<accession>A0A927ZNZ8</accession>
<evidence type="ECO:0000313" key="3">
    <source>
        <dbReference type="EMBL" id="MBE6085062.1"/>
    </source>
</evidence>
<feature type="transmembrane region" description="Helical" evidence="1">
    <location>
        <begin position="66"/>
        <end position="84"/>
    </location>
</feature>
<reference evidence="3" key="1">
    <citation type="submission" date="2019-04" db="EMBL/GenBank/DDBJ databases">
        <title>Evolution of Biomass-Degrading Anaerobic Consortia Revealed by Metagenomics.</title>
        <authorList>
            <person name="Peng X."/>
        </authorList>
    </citation>
    <scope>NUCLEOTIDE SEQUENCE</scope>
    <source>
        <strain evidence="3">SIG242</strain>
    </source>
</reference>
<keyword evidence="3" id="KW-0418">Kinase</keyword>
<sequence>MSEQYLLEALVYGALAYLAFRYTEEILTCQFSKRSVALAGWLILYTAGNLIWSGALDYAHISESSVYASFLRLMPNALLLLILQNKYFHTNWPRQVFALASFIAGWAVLRFAVSPLSYVLFDYWNPFWTWLVDYSLTHGWITAEQLLAAMGLINEAALMGVLVFCRLVQLGIFALYLWLIQKYFCRQDYELSWTESLFLISPCITVLAIDVTLRVMAYSVDNSALMLIYYRVPETLLLLPLVSLLLLGMMVTAVRLFRGVVQFKEAEAKRLLLENGITDIHRQVAEMQDIYGDMRGLRHDLRGHIESLTAYVHNHLQGEQNELEHYLTQMKKTTERLDFADKTGHPITDIILHQIRQQARRHQIDFAANFHYPEESPYDIYDISIILNNGLKNALEACQKLPPPASMELRSYAKGHLFFIEMENDFAGELNWDEDAALPLTSKTDKKNHGIGLANIARCAEKYQGSIAVEIVPKENRQRFCLTVMLYH</sequence>
<comment type="caution">
    <text evidence="3">The sequence shown here is derived from an EMBL/GenBank/DDBJ whole genome shotgun (WGS) entry which is preliminary data.</text>
</comment>
<feature type="transmembrane region" description="Helical" evidence="1">
    <location>
        <begin position="197"/>
        <end position="217"/>
    </location>
</feature>
<dbReference type="EMBL" id="SVCA01000004">
    <property type="protein sequence ID" value="MBE6085062.1"/>
    <property type="molecule type" value="Genomic_DNA"/>
</dbReference>
<dbReference type="GO" id="GO:0042802">
    <property type="term" value="F:identical protein binding"/>
    <property type="evidence" value="ECO:0007669"/>
    <property type="project" value="TreeGrafter"/>
</dbReference>
<feature type="transmembrane region" description="Helical" evidence="1">
    <location>
        <begin position="156"/>
        <end position="177"/>
    </location>
</feature>
<dbReference type="InterPro" id="IPR036890">
    <property type="entry name" value="HATPase_C_sf"/>
</dbReference>
<dbReference type="SUPFAM" id="SSF55874">
    <property type="entry name" value="ATPase domain of HSP90 chaperone/DNA topoisomerase II/histidine kinase"/>
    <property type="match status" value="1"/>
</dbReference>
<feature type="transmembrane region" description="Helical" evidence="1">
    <location>
        <begin position="35"/>
        <end position="54"/>
    </location>
</feature>
<dbReference type="Gene3D" id="3.30.565.10">
    <property type="entry name" value="Histidine kinase-like ATPase, C-terminal domain"/>
    <property type="match status" value="1"/>
</dbReference>
<proteinExistence type="predicted"/>
<evidence type="ECO:0000313" key="4">
    <source>
        <dbReference type="Proteomes" id="UP000772151"/>
    </source>
</evidence>
<dbReference type="CDD" id="cd16935">
    <property type="entry name" value="HATPase_AgrC-ComD-like"/>
    <property type="match status" value="1"/>
</dbReference>
<dbReference type="PANTHER" id="PTHR40448">
    <property type="entry name" value="TWO-COMPONENT SENSOR HISTIDINE KINASE"/>
    <property type="match status" value="1"/>
</dbReference>
<organism evidence="3 4">
    <name type="scientific">Selenomonas ruminantium</name>
    <dbReference type="NCBI Taxonomy" id="971"/>
    <lineage>
        <taxon>Bacteria</taxon>
        <taxon>Bacillati</taxon>
        <taxon>Bacillota</taxon>
        <taxon>Negativicutes</taxon>
        <taxon>Selenomonadales</taxon>
        <taxon>Selenomonadaceae</taxon>
        <taxon>Selenomonas</taxon>
    </lineage>
</organism>
<dbReference type="GO" id="GO:0016301">
    <property type="term" value="F:kinase activity"/>
    <property type="evidence" value="ECO:0007669"/>
    <property type="project" value="UniProtKB-KW"/>
</dbReference>
<feature type="transmembrane region" description="Helical" evidence="1">
    <location>
        <begin position="96"/>
        <end position="121"/>
    </location>
</feature>
<feature type="domain" description="Sensor histidine kinase NatK-like C-terminal" evidence="2">
    <location>
        <begin position="380"/>
        <end position="484"/>
    </location>
</feature>
<dbReference type="InterPro" id="IPR032834">
    <property type="entry name" value="NatK-like_C"/>
</dbReference>
<feature type="transmembrane region" description="Helical" evidence="1">
    <location>
        <begin position="237"/>
        <end position="257"/>
    </location>
</feature>
<protein>
    <submittedName>
        <fullName evidence="3">Sensor histidine kinase</fullName>
    </submittedName>
</protein>
<dbReference type="PANTHER" id="PTHR40448:SF1">
    <property type="entry name" value="TWO-COMPONENT SENSOR HISTIDINE KINASE"/>
    <property type="match status" value="1"/>
</dbReference>
<keyword evidence="1" id="KW-1133">Transmembrane helix</keyword>
<dbReference type="RefSeq" id="WP_303669163.1">
    <property type="nucleotide sequence ID" value="NZ_SVCA01000004.1"/>
</dbReference>
<dbReference type="Proteomes" id="UP000772151">
    <property type="component" value="Unassembled WGS sequence"/>
</dbReference>
<keyword evidence="1" id="KW-0472">Membrane</keyword>
<name>A0A927ZNZ8_SELRU</name>
<evidence type="ECO:0000259" key="2">
    <source>
        <dbReference type="Pfam" id="PF14501"/>
    </source>
</evidence>
<evidence type="ECO:0000256" key="1">
    <source>
        <dbReference type="SAM" id="Phobius"/>
    </source>
</evidence>
<keyword evidence="1" id="KW-0812">Transmembrane</keyword>
<feature type="transmembrane region" description="Helical" evidence="1">
    <location>
        <begin position="6"/>
        <end position="23"/>
    </location>
</feature>
<gene>
    <name evidence="3" type="ORF">E7203_06290</name>
</gene>
<dbReference type="AlphaFoldDB" id="A0A927ZNZ8"/>
<keyword evidence="3" id="KW-0808">Transferase</keyword>